<accession>A0AAW5PDC6</accession>
<evidence type="ECO:0000313" key="4">
    <source>
        <dbReference type="EMBL" id="MCS4159608.1"/>
    </source>
</evidence>
<evidence type="ECO:0000256" key="2">
    <source>
        <dbReference type="SAM" id="MobiDB-lite"/>
    </source>
</evidence>
<dbReference type="InterPro" id="IPR009057">
    <property type="entry name" value="Homeodomain-like_sf"/>
</dbReference>
<evidence type="ECO:0000313" key="5">
    <source>
        <dbReference type="Proteomes" id="UP001155110"/>
    </source>
</evidence>
<dbReference type="Pfam" id="PF13565">
    <property type="entry name" value="HTH_32"/>
    <property type="match status" value="1"/>
</dbReference>
<feature type="region of interest" description="Disordered" evidence="2">
    <location>
        <begin position="72"/>
        <end position="91"/>
    </location>
</feature>
<proteinExistence type="predicted"/>
<protein>
    <submittedName>
        <fullName evidence="4">Transposase</fullName>
    </submittedName>
</protein>
<dbReference type="InterPro" id="IPR012337">
    <property type="entry name" value="RNaseH-like_sf"/>
</dbReference>
<dbReference type="InterPro" id="IPR036397">
    <property type="entry name" value="RNaseH_sf"/>
</dbReference>
<evidence type="ECO:0000259" key="3">
    <source>
        <dbReference type="Pfam" id="PF13358"/>
    </source>
</evidence>
<sequence length="343" mass="39525">MEYRTVRSPTDEEEKELDQMMSGAVGRVALRAQMVSLSARGFSAPEIAQIHDCAEATVYKWIDRFDKEGPSGLYDREREGRSPKIDEEAEEELKRLLETTPPEEGENASRWTAPRLARHLEETLGIEVHPETVRRALRRLGFSWTRPRRQLPPTDGEEYQRRMAKVVEAIAEVGTETTVLFEDETEIKRFPPLRRMWQPIGQQRAVDVPSKNEDFAFYGVVDVLEGGAFVERYPKEISEHTIAFLKSVLGRTTGRVLLIWDQARWHTSGKVSDWIDQHDRLEVLLLPPRSPETNPIEDLWREMKRAVAACLERSLDRLEEACLQFLDRQTSDDILRIMGLSAV</sequence>
<dbReference type="RefSeq" id="WP_118841126.1">
    <property type="nucleotide sequence ID" value="NZ_CP030357.1"/>
</dbReference>
<feature type="coiled-coil region" evidence="1">
    <location>
        <begin position="301"/>
        <end position="328"/>
    </location>
</feature>
<dbReference type="AlphaFoldDB" id="A0AAW5PDC6"/>
<gene>
    <name evidence="4" type="ORF">GGP99_003601</name>
</gene>
<dbReference type="EMBL" id="JANTZM010000062">
    <property type="protein sequence ID" value="MCS4159608.1"/>
    <property type="molecule type" value="Genomic_DNA"/>
</dbReference>
<evidence type="ECO:0000256" key="1">
    <source>
        <dbReference type="SAM" id="Coils"/>
    </source>
</evidence>
<dbReference type="InterPro" id="IPR038717">
    <property type="entry name" value="Tc1-like_DDE_dom"/>
</dbReference>
<dbReference type="Proteomes" id="UP001155110">
    <property type="component" value="Unassembled WGS sequence"/>
</dbReference>
<reference evidence="4" key="1">
    <citation type="submission" date="2022-08" db="EMBL/GenBank/DDBJ databases">
        <title>Genomic Encyclopedia of Type Strains, Phase V (KMG-V): Genome sequencing to study the core and pangenomes of soil and plant-associated prokaryotes.</title>
        <authorList>
            <person name="Whitman W."/>
        </authorList>
    </citation>
    <scope>NUCLEOTIDE SEQUENCE</scope>
    <source>
        <strain evidence="4">SP3002</strain>
    </source>
</reference>
<dbReference type="SUPFAM" id="SSF46689">
    <property type="entry name" value="Homeodomain-like"/>
    <property type="match status" value="1"/>
</dbReference>
<keyword evidence="1" id="KW-0175">Coiled coil</keyword>
<dbReference type="NCBIfam" id="NF033545">
    <property type="entry name" value="transpos_IS630"/>
    <property type="match status" value="1"/>
</dbReference>
<dbReference type="InterPro" id="IPR047655">
    <property type="entry name" value="Transpos_IS630-like"/>
</dbReference>
<dbReference type="SUPFAM" id="SSF53098">
    <property type="entry name" value="Ribonuclease H-like"/>
    <property type="match status" value="1"/>
</dbReference>
<feature type="domain" description="Tc1-like transposase DDE" evidence="3">
    <location>
        <begin position="179"/>
        <end position="309"/>
    </location>
</feature>
<comment type="caution">
    <text evidence="4">The sequence shown here is derived from an EMBL/GenBank/DDBJ whole genome shotgun (WGS) entry which is preliminary data.</text>
</comment>
<dbReference type="Pfam" id="PF13358">
    <property type="entry name" value="DDE_3"/>
    <property type="match status" value="1"/>
</dbReference>
<dbReference type="GO" id="GO:0003676">
    <property type="term" value="F:nucleic acid binding"/>
    <property type="evidence" value="ECO:0007669"/>
    <property type="project" value="InterPro"/>
</dbReference>
<dbReference type="Gene3D" id="3.30.420.10">
    <property type="entry name" value="Ribonuclease H-like superfamily/Ribonuclease H"/>
    <property type="match status" value="1"/>
</dbReference>
<organism evidence="4 5">
    <name type="scientific">Salinibacter ruber</name>
    <dbReference type="NCBI Taxonomy" id="146919"/>
    <lineage>
        <taxon>Bacteria</taxon>
        <taxon>Pseudomonadati</taxon>
        <taxon>Rhodothermota</taxon>
        <taxon>Rhodothermia</taxon>
        <taxon>Rhodothermales</taxon>
        <taxon>Salinibacteraceae</taxon>
        <taxon>Salinibacter</taxon>
    </lineage>
</organism>
<name>A0AAW5PDC6_9BACT</name>